<keyword evidence="2 3" id="KW-0813">Transport</keyword>
<evidence type="ECO:0000256" key="2">
    <source>
        <dbReference type="ARBA" id="ARBA00022448"/>
    </source>
</evidence>
<dbReference type="AlphaFoldDB" id="A0A8S0RQ38"/>
<dbReference type="OrthoDB" id="1922221at2759"/>
<dbReference type="GO" id="GO:0015031">
    <property type="term" value="P:protein transport"/>
    <property type="evidence" value="ECO:0007669"/>
    <property type="project" value="UniProtKB-KW"/>
</dbReference>
<dbReference type="InterPro" id="IPR046364">
    <property type="entry name" value="Exo70_C"/>
</dbReference>
<proteinExistence type="inferred from homology"/>
<reference evidence="5 6" key="1">
    <citation type="submission" date="2019-12" db="EMBL/GenBank/DDBJ databases">
        <authorList>
            <person name="Alioto T."/>
            <person name="Alioto T."/>
            <person name="Gomez Garrido J."/>
        </authorList>
    </citation>
    <scope>NUCLEOTIDE SEQUENCE [LARGE SCALE GENOMIC DNA]</scope>
</reference>
<sequence>MNKIASTMISAGYETECCQVYSVSRRIAFNEQMKKLEFEKINIDDVLKMQWETLGGEISRWIKVVKTCSVSIAKRSAEKLFKFLDVYETLQDLIPAISHSCSLECEHELTSEIAFARDRIGESAVIIFGDQENSIKSDAVHPLTRRDSNGPIGYEEAKSKLYRDHSLRYIFLMNNGRYILKKVKGATEVRLVMGDIWCRRRSTVVRQFHKNYQRETWSRILLCLSHDKLQVNGKVNKLMLMERFKIFSTTFDEIHMTQSTWVVSDEHLQSELRVSIMAVAILAYRSFVWRFRQYLDSVKVDKYIKYQPEDIETWIEGLFDGNPTSMVKRRT</sequence>
<evidence type="ECO:0000313" key="5">
    <source>
        <dbReference type="EMBL" id="CAA2981186.1"/>
    </source>
</evidence>
<comment type="caution">
    <text evidence="5">The sequence shown here is derived from an EMBL/GenBank/DDBJ whole genome shotgun (WGS) entry which is preliminary data.</text>
</comment>
<dbReference type="Proteomes" id="UP000594638">
    <property type="component" value="Unassembled WGS sequence"/>
</dbReference>
<dbReference type="GO" id="GO:0006887">
    <property type="term" value="P:exocytosis"/>
    <property type="evidence" value="ECO:0007669"/>
    <property type="project" value="UniProtKB-KW"/>
</dbReference>
<evidence type="ECO:0000259" key="4">
    <source>
        <dbReference type="Pfam" id="PF03081"/>
    </source>
</evidence>
<organism evidence="5 6">
    <name type="scientific">Olea europaea subsp. europaea</name>
    <dbReference type="NCBI Taxonomy" id="158383"/>
    <lineage>
        <taxon>Eukaryota</taxon>
        <taxon>Viridiplantae</taxon>
        <taxon>Streptophyta</taxon>
        <taxon>Embryophyta</taxon>
        <taxon>Tracheophyta</taxon>
        <taxon>Spermatophyta</taxon>
        <taxon>Magnoliopsida</taxon>
        <taxon>eudicotyledons</taxon>
        <taxon>Gunneridae</taxon>
        <taxon>Pentapetalae</taxon>
        <taxon>asterids</taxon>
        <taxon>lamiids</taxon>
        <taxon>Lamiales</taxon>
        <taxon>Oleaceae</taxon>
        <taxon>Oleeae</taxon>
        <taxon>Olea</taxon>
    </lineage>
</organism>
<dbReference type="InterPro" id="IPR016159">
    <property type="entry name" value="Cullin_repeat-like_dom_sf"/>
</dbReference>
<dbReference type="EMBL" id="CACTIH010003665">
    <property type="protein sequence ID" value="CAA2981186.1"/>
    <property type="molecule type" value="Genomic_DNA"/>
</dbReference>
<keyword evidence="3" id="KW-0653">Protein transport</keyword>
<protein>
    <recommendedName>
        <fullName evidence="3">Exocyst subunit Exo70 family protein</fullName>
    </recommendedName>
</protein>
<evidence type="ECO:0000256" key="3">
    <source>
        <dbReference type="RuleBase" id="RU365026"/>
    </source>
</evidence>
<comment type="similarity">
    <text evidence="1 3">Belongs to the EXO70 family.</text>
</comment>
<evidence type="ECO:0000313" key="6">
    <source>
        <dbReference type="Proteomes" id="UP000594638"/>
    </source>
</evidence>
<dbReference type="PANTHER" id="PTHR12542:SF176">
    <property type="entry name" value="EXOCYST SUBUNIT EXO70 FAMILY PROTEIN"/>
    <property type="match status" value="1"/>
</dbReference>
<evidence type="ECO:0000256" key="1">
    <source>
        <dbReference type="ARBA" id="ARBA00006756"/>
    </source>
</evidence>
<dbReference type="Gene3D" id="1.20.1280.170">
    <property type="entry name" value="Exocyst complex component Exo70"/>
    <property type="match status" value="2"/>
</dbReference>
<dbReference type="Pfam" id="PF03081">
    <property type="entry name" value="Exo70_C"/>
    <property type="match status" value="2"/>
</dbReference>
<dbReference type="GO" id="GO:0005546">
    <property type="term" value="F:phosphatidylinositol-4,5-bisphosphate binding"/>
    <property type="evidence" value="ECO:0007669"/>
    <property type="project" value="InterPro"/>
</dbReference>
<dbReference type="Gramene" id="OE9A063784T1">
    <property type="protein sequence ID" value="OE9A063784C1"/>
    <property type="gene ID" value="OE9A063784"/>
</dbReference>
<comment type="function">
    <text evidence="3">Component of the exocyst complex.</text>
</comment>
<dbReference type="GO" id="GO:0000145">
    <property type="term" value="C:exocyst"/>
    <property type="evidence" value="ECO:0007669"/>
    <property type="project" value="InterPro"/>
</dbReference>
<gene>
    <name evidence="5" type="ORF">OLEA9_A063784</name>
</gene>
<accession>A0A8S0RQ38</accession>
<feature type="domain" description="Exocyst complex subunit Exo70 C-terminal" evidence="4">
    <location>
        <begin position="156"/>
        <end position="315"/>
    </location>
</feature>
<feature type="domain" description="Exocyst complex subunit Exo70 C-terminal" evidence="4">
    <location>
        <begin position="39"/>
        <end position="139"/>
    </location>
</feature>
<dbReference type="SUPFAM" id="SSF74788">
    <property type="entry name" value="Cullin repeat-like"/>
    <property type="match status" value="1"/>
</dbReference>
<keyword evidence="6" id="KW-1185">Reference proteome</keyword>
<dbReference type="PANTHER" id="PTHR12542">
    <property type="entry name" value="EXOCYST COMPLEX PROTEIN EXO70"/>
    <property type="match status" value="1"/>
</dbReference>
<keyword evidence="3" id="KW-0268">Exocytosis</keyword>
<dbReference type="InterPro" id="IPR004140">
    <property type="entry name" value="Exo70"/>
</dbReference>
<name>A0A8S0RQ38_OLEEU</name>